<name>A0A0S4UGB8_RALSL</name>
<sequence>MKRIALAVLGFVWGLLVTWVSVYVFNHIHWPEVQSHATGCNDMEHCKSHTILIWGMLATLLWPPVTFAILNAVAFRRWSGRKWGIAFVVLTVLVVLFYLAPYAASALGLVH</sequence>
<dbReference type="AlphaFoldDB" id="A0A0S4UGB8"/>
<accession>A0A0S4UGB8</accession>
<reference evidence="1" key="1">
    <citation type="submission" date="2015-10" db="EMBL/GenBank/DDBJ databases">
        <authorList>
            <person name="Gilbert D.G."/>
        </authorList>
    </citation>
    <scope>NUCLEOTIDE SEQUENCE</scope>
    <source>
        <strain evidence="1">Phyl III-seqv23</strain>
    </source>
</reference>
<evidence type="ECO:0000313" key="1">
    <source>
        <dbReference type="EMBL" id="CUV21212.1"/>
    </source>
</evidence>
<gene>
    <name evidence="1" type="ORF">PSS4_v1_2380006</name>
</gene>
<keyword evidence="1" id="KW-0472">Membrane</keyword>
<protein>
    <submittedName>
        <fullName evidence="1">Putative transmembrane protein</fullName>
    </submittedName>
</protein>
<organism evidence="1">
    <name type="scientific">Ralstonia solanacearum</name>
    <name type="common">Pseudomonas solanacearum</name>
    <dbReference type="NCBI Taxonomy" id="305"/>
    <lineage>
        <taxon>Bacteria</taxon>
        <taxon>Pseudomonadati</taxon>
        <taxon>Pseudomonadota</taxon>
        <taxon>Betaproteobacteria</taxon>
        <taxon>Burkholderiales</taxon>
        <taxon>Burkholderiaceae</taxon>
        <taxon>Ralstonia</taxon>
        <taxon>Ralstonia solanacearum species complex</taxon>
    </lineage>
</organism>
<proteinExistence type="predicted"/>
<dbReference type="EMBL" id="LN899821">
    <property type="protein sequence ID" value="CUV21212.1"/>
    <property type="molecule type" value="Genomic_DNA"/>
</dbReference>
<keyword evidence="1" id="KW-0812">Transmembrane</keyword>